<proteinExistence type="predicted"/>
<dbReference type="GO" id="GO:0008233">
    <property type="term" value="F:peptidase activity"/>
    <property type="evidence" value="ECO:0007669"/>
    <property type="project" value="UniProtKB-KW"/>
</dbReference>
<keyword evidence="3" id="KW-1185">Reference proteome</keyword>
<organism evidence="2 3">
    <name type="scientific">Phytophthora megakarya</name>
    <dbReference type="NCBI Taxonomy" id="4795"/>
    <lineage>
        <taxon>Eukaryota</taxon>
        <taxon>Sar</taxon>
        <taxon>Stramenopiles</taxon>
        <taxon>Oomycota</taxon>
        <taxon>Peronosporomycetes</taxon>
        <taxon>Peronosporales</taxon>
        <taxon>Peronosporaceae</taxon>
        <taxon>Phytophthora</taxon>
    </lineage>
</organism>
<dbReference type="AlphaFoldDB" id="A0A225W9Y7"/>
<evidence type="ECO:0000256" key="1">
    <source>
        <dbReference type="SAM" id="MobiDB-lite"/>
    </source>
</evidence>
<feature type="region of interest" description="Disordered" evidence="1">
    <location>
        <begin position="249"/>
        <end position="276"/>
    </location>
</feature>
<feature type="region of interest" description="Disordered" evidence="1">
    <location>
        <begin position="308"/>
        <end position="355"/>
    </location>
</feature>
<keyword evidence="2" id="KW-0645">Protease</keyword>
<dbReference type="GO" id="GO:0006508">
    <property type="term" value="P:proteolysis"/>
    <property type="evidence" value="ECO:0007669"/>
    <property type="project" value="UniProtKB-KW"/>
</dbReference>
<feature type="compositionally biased region" description="Basic and acidic residues" evidence="1">
    <location>
        <begin position="13"/>
        <end position="26"/>
    </location>
</feature>
<evidence type="ECO:0000313" key="3">
    <source>
        <dbReference type="Proteomes" id="UP000198211"/>
    </source>
</evidence>
<gene>
    <name evidence="2" type="ORF">PHMEG_00011946</name>
</gene>
<keyword evidence="2" id="KW-0378">Hydrolase</keyword>
<evidence type="ECO:0000313" key="2">
    <source>
        <dbReference type="EMBL" id="OWZ14556.1"/>
    </source>
</evidence>
<comment type="caution">
    <text evidence="2">The sequence shown here is derived from an EMBL/GenBank/DDBJ whole genome shotgun (WGS) entry which is preliminary data.</text>
</comment>
<dbReference type="EMBL" id="NBNE01001311">
    <property type="protein sequence ID" value="OWZ14556.1"/>
    <property type="molecule type" value="Genomic_DNA"/>
</dbReference>
<reference evidence="3" key="1">
    <citation type="submission" date="2017-03" db="EMBL/GenBank/DDBJ databases">
        <title>Phytopthora megakarya and P. palmivora, two closely related causual agents of cacao black pod achieved similar genome size and gene model numbers by different mechanisms.</title>
        <authorList>
            <person name="Ali S."/>
            <person name="Shao J."/>
            <person name="Larry D.J."/>
            <person name="Kronmiller B."/>
            <person name="Shen D."/>
            <person name="Strem M.D."/>
            <person name="Melnick R.L."/>
            <person name="Guiltinan M.J."/>
            <person name="Tyler B.M."/>
            <person name="Meinhardt L.W."/>
            <person name="Bailey B.A."/>
        </authorList>
    </citation>
    <scope>NUCLEOTIDE SEQUENCE [LARGE SCALE GENOMIC DNA]</scope>
    <source>
        <strain evidence="3">zdho120</strain>
    </source>
</reference>
<sequence length="355" mass="38917">MPSTTEGQAGFDYEPRSEEKESDNGEKIKLCSTSYAVERRGPSRLRLDTCFEDTEFDHHANDEDDYVDNELEDTAPVQESDLHDDADVFVTRVVTRCHATSETNSKKQANQSLLMMILTNLPMTRSASKLTTKKDGNRPPINGATPAANKTLGQCLNAMLDTSSWIQLFTPNAARQAVWAELVEELSYPVNSTSTSQVAEDTVSLLMAMGMDAHAYPSPTTLADGAASEAGSELQRCKRKLKTAFGSKDVGAGRQQVARSAGERVNPANIPLPRTPKKTAKAVFGSAEQSPYFHNSHMNRKVRIVREAESTANTRPGTRRSSSRRQVAADDSSSDEGNPFYQSDDDNDATTELAW</sequence>
<feature type="region of interest" description="Disordered" evidence="1">
    <location>
        <begin position="1"/>
        <end position="26"/>
    </location>
</feature>
<dbReference type="Proteomes" id="UP000198211">
    <property type="component" value="Unassembled WGS sequence"/>
</dbReference>
<name>A0A225W9Y7_9STRA</name>
<accession>A0A225W9Y7</accession>
<protein>
    <submittedName>
        <fullName evidence="2">Eukaryotic/viral aspartic protease</fullName>
    </submittedName>
</protein>